<dbReference type="Gene3D" id="1.10.1200.10">
    <property type="entry name" value="ACP-like"/>
    <property type="match status" value="1"/>
</dbReference>
<dbReference type="AlphaFoldDB" id="A0A4R5ALA4"/>
<reference evidence="2 3" key="1">
    <citation type="submission" date="2019-03" db="EMBL/GenBank/DDBJ databases">
        <title>Draft genome sequences of novel Actinobacteria.</title>
        <authorList>
            <person name="Sahin N."/>
            <person name="Ay H."/>
            <person name="Saygin H."/>
        </authorList>
    </citation>
    <scope>NUCLEOTIDE SEQUENCE [LARGE SCALE GENOMIC DNA]</scope>
    <source>
        <strain evidence="2 3">H3C3</strain>
    </source>
</reference>
<protein>
    <submittedName>
        <fullName evidence="2">Actinorhodin polyketide synthase</fullName>
    </submittedName>
</protein>
<sequence length="72" mass="7986">MLSTADGAPIDLDGEFLDTPFTDMDFDSLAVLEIATRVQQDYHLAIPDEAVADLTTPRDVLDYVTQRLRESA</sequence>
<dbReference type="PROSITE" id="PS50075">
    <property type="entry name" value="CARRIER"/>
    <property type="match status" value="1"/>
</dbReference>
<dbReference type="SUPFAM" id="SSF47336">
    <property type="entry name" value="ACP-like"/>
    <property type="match status" value="1"/>
</dbReference>
<dbReference type="OrthoDB" id="3537906at2"/>
<evidence type="ECO:0000313" key="2">
    <source>
        <dbReference type="EMBL" id="TDD73471.1"/>
    </source>
</evidence>
<feature type="domain" description="Carrier" evidence="1">
    <location>
        <begin position="1"/>
        <end position="68"/>
    </location>
</feature>
<name>A0A4R5ALA4_9ACTN</name>
<accession>A0A4R5ALA4</accession>
<dbReference type="InterPro" id="IPR009081">
    <property type="entry name" value="PP-bd_ACP"/>
</dbReference>
<dbReference type="Pfam" id="PF00550">
    <property type="entry name" value="PP-binding"/>
    <property type="match status" value="1"/>
</dbReference>
<dbReference type="InterPro" id="IPR036736">
    <property type="entry name" value="ACP-like_sf"/>
</dbReference>
<dbReference type="EMBL" id="SMKU01000257">
    <property type="protein sequence ID" value="TDD73471.1"/>
    <property type="molecule type" value="Genomic_DNA"/>
</dbReference>
<evidence type="ECO:0000313" key="3">
    <source>
        <dbReference type="Proteomes" id="UP000294513"/>
    </source>
</evidence>
<proteinExistence type="predicted"/>
<keyword evidence="3" id="KW-1185">Reference proteome</keyword>
<comment type="caution">
    <text evidence="2">The sequence shown here is derived from an EMBL/GenBank/DDBJ whole genome shotgun (WGS) entry which is preliminary data.</text>
</comment>
<evidence type="ECO:0000259" key="1">
    <source>
        <dbReference type="PROSITE" id="PS50075"/>
    </source>
</evidence>
<dbReference type="Proteomes" id="UP000294513">
    <property type="component" value="Unassembled WGS sequence"/>
</dbReference>
<gene>
    <name evidence="2" type="ORF">E1298_33955</name>
</gene>
<organism evidence="2 3">
    <name type="scientific">Actinomadura rubrisoli</name>
    <dbReference type="NCBI Taxonomy" id="2530368"/>
    <lineage>
        <taxon>Bacteria</taxon>
        <taxon>Bacillati</taxon>
        <taxon>Actinomycetota</taxon>
        <taxon>Actinomycetes</taxon>
        <taxon>Streptosporangiales</taxon>
        <taxon>Thermomonosporaceae</taxon>
        <taxon>Actinomadura</taxon>
    </lineage>
</organism>